<dbReference type="GO" id="GO:0005658">
    <property type="term" value="C:alpha DNA polymerase:primase complex"/>
    <property type="evidence" value="ECO:0007669"/>
    <property type="project" value="TreeGrafter"/>
</dbReference>
<evidence type="ECO:0000313" key="10">
    <source>
        <dbReference type="Proteomes" id="UP000034350"/>
    </source>
</evidence>
<evidence type="ECO:0000313" key="9">
    <source>
        <dbReference type="EMBL" id="KKO74707.1"/>
    </source>
</evidence>
<dbReference type="GeneID" id="36320739"/>
<keyword evidence="2" id="KW-0004">4Fe-4S</keyword>
<comment type="caution">
    <text evidence="9">The sequence shown here is derived from an EMBL/GenBank/DDBJ whole genome shotgun (WGS) entry which is preliminary data.</text>
</comment>
<keyword evidence="3" id="KW-0639">Primosome</keyword>
<dbReference type="Gene3D" id="1.20.930.80">
    <property type="match status" value="1"/>
</dbReference>
<dbReference type="EMBL" id="JPQZ01000050">
    <property type="protein sequence ID" value="KKO74707.1"/>
    <property type="molecule type" value="Genomic_DNA"/>
</dbReference>
<keyword evidence="4" id="KW-0235">DNA replication</keyword>
<dbReference type="InterPro" id="IPR058560">
    <property type="entry name" value="DNA_primase_C"/>
</dbReference>
<evidence type="ECO:0000256" key="3">
    <source>
        <dbReference type="ARBA" id="ARBA00022515"/>
    </source>
</evidence>
<feature type="domain" description="DNA primase large subunit C-terminal" evidence="8">
    <location>
        <begin position="242"/>
        <end position="393"/>
    </location>
</feature>
<keyword evidence="10" id="KW-1185">Reference proteome</keyword>
<dbReference type="Pfam" id="PF26466">
    <property type="entry name" value="DNA_primase_lrg_N"/>
    <property type="match status" value="1"/>
</dbReference>
<proteinExistence type="predicted"/>
<evidence type="ECO:0000256" key="2">
    <source>
        <dbReference type="ARBA" id="ARBA00022485"/>
    </source>
</evidence>
<evidence type="ECO:0000256" key="4">
    <source>
        <dbReference type="ARBA" id="ARBA00022705"/>
    </source>
</evidence>
<organism evidence="9 10">
    <name type="scientific">Vairimorpha ceranae</name>
    <dbReference type="NCBI Taxonomy" id="40302"/>
    <lineage>
        <taxon>Eukaryota</taxon>
        <taxon>Fungi</taxon>
        <taxon>Fungi incertae sedis</taxon>
        <taxon>Microsporidia</taxon>
        <taxon>Nosematidae</taxon>
        <taxon>Vairimorpha</taxon>
    </lineage>
</organism>
<comment type="cofactor">
    <cofactor evidence="1">
        <name>[4Fe-4S] cluster</name>
        <dbReference type="ChEBI" id="CHEBI:49883"/>
    </cofactor>
</comment>
<dbReference type="PANTHER" id="PTHR10537:SF3">
    <property type="entry name" value="DNA PRIMASE LARGE SUBUNIT"/>
    <property type="match status" value="1"/>
</dbReference>
<reference evidence="9 10" key="1">
    <citation type="journal article" date="2015" name="Environ. Microbiol.">
        <title>Genome analyses suggest the presence of polyploidy and recent human-driven expansions in eight global populations of the honeybee pathogen Nosema ceranae.</title>
        <authorList>
            <person name="Pelin A."/>
            <person name="Selman M."/>
            <person name="Aris-Brosou S."/>
            <person name="Farinelli L."/>
            <person name="Corradi N."/>
        </authorList>
    </citation>
    <scope>NUCLEOTIDE SEQUENCE [LARGE SCALE GENOMIC DNA]</scope>
    <source>
        <strain evidence="9 10">PA08 1199</strain>
    </source>
</reference>
<evidence type="ECO:0000256" key="7">
    <source>
        <dbReference type="ARBA" id="ARBA00023014"/>
    </source>
</evidence>
<dbReference type="InterPro" id="IPR007238">
    <property type="entry name" value="DNA_primase_lsu_euk/arc"/>
</dbReference>
<evidence type="ECO:0000259" key="8">
    <source>
        <dbReference type="Pfam" id="PF04104"/>
    </source>
</evidence>
<dbReference type="PANTHER" id="PTHR10537">
    <property type="entry name" value="DNA PRIMASE LARGE SUBUNIT"/>
    <property type="match status" value="1"/>
</dbReference>
<dbReference type="Proteomes" id="UP000034350">
    <property type="component" value="Unassembled WGS sequence"/>
</dbReference>
<gene>
    <name evidence="9" type="ORF">AAJ76_5000024717</name>
</gene>
<keyword evidence="6" id="KW-0408">Iron</keyword>
<dbReference type="VEuPathDB" id="MicrosporidiaDB:AAJ76_5000024717"/>
<dbReference type="VEuPathDB" id="MicrosporidiaDB:G9O61_00g014180"/>
<evidence type="ECO:0000256" key="5">
    <source>
        <dbReference type="ARBA" id="ARBA00022723"/>
    </source>
</evidence>
<accession>A0A0F9YPY2</accession>
<keyword evidence="7" id="KW-0411">Iron-sulfur</keyword>
<evidence type="ECO:0000256" key="6">
    <source>
        <dbReference type="ARBA" id="ARBA00023004"/>
    </source>
</evidence>
<evidence type="ECO:0000256" key="1">
    <source>
        <dbReference type="ARBA" id="ARBA00001966"/>
    </source>
</evidence>
<dbReference type="AlphaFoldDB" id="A0A0F9YPY2"/>
<dbReference type="RefSeq" id="XP_024330449.1">
    <property type="nucleotide sequence ID" value="XM_024475792.1"/>
</dbReference>
<dbReference type="OrthoDB" id="421393at2759"/>
<dbReference type="GO" id="GO:0006269">
    <property type="term" value="P:DNA replication, synthesis of primer"/>
    <property type="evidence" value="ECO:0007669"/>
    <property type="project" value="UniProtKB-KW"/>
</dbReference>
<dbReference type="GO" id="GO:0006270">
    <property type="term" value="P:DNA replication initiation"/>
    <property type="evidence" value="ECO:0007669"/>
    <property type="project" value="TreeGrafter"/>
</dbReference>
<dbReference type="VEuPathDB" id="MicrosporidiaDB:NCER_101366"/>
<keyword evidence="5" id="KW-0479">Metal-binding</keyword>
<dbReference type="Pfam" id="PF04104">
    <property type="entry name" value="DNA_primase_lrg"/>
    <property type="match status" value="1"/>
</dbReference>
<sequence length="406" mass="48291">MQNITRIKKLPLPNFYTSLLKYKFNYDEFVKLFNDRLKILKDVKNKNHCTDKMFTVDDDSSHFITRLIVVGDSKATRWFINCETSLFRYRIKNREYDYNFKICLPSCSNSLKIDPLFSTSTNYDISFSDKHFTNREDLRTESNFLHVKKSKQDDKLLVHFSRVSQLLANRSIIPMKGYTTLDIKQRDVLIVSYFKHELEIKMQRLKNLYQNEPDERLDKLRNLIYINEPTKFTDKSSCIEHEKFFPPCITKMLHLLRINRHLRNNDRQALSLFLKDINVPLEETIEIFRNGFNVTRDIFDKTYLYNIRHAYGLEGKKANYAAYNCAKMASLKNSQNKSMCPFLDDKEFISSKYKFDIEEVFIKTKCTERCTKILEFSINSHVDSVINTPLQYFITSKNKKKINQSH</sequence>
<dbReference type="GO" id="GO:0051539">
    <property type="term" value="F:4 iron, 4 sulfur cluster binding"/>
    <property type="evidence" value="ECO:0007669"/>
    <property type="project" value="UniProtKB-KW"/>
</dbReference>
<protein>
    <submittedName>
        <fullName evidence="9">Dna primase large subunit</fullName>
    </submittedName>
</protein>
<name>A0A0F9YPY2_9MICR</name>
<dbReference type="GO" id="GO:0046872">
    <property type="term" value="F:metal ion binding"/>
    <property type="evidence" value="ECO:0007669"/>
    <property type="project" value="UniProtKB-KW"/>
</dbReference>